<accession>A0AAU8HXX7</accession>
<reference evidence="1" key="1">
    <citation type="submission" date="2024-03" db="EMBL/GenBank/DDBJ databases">
        <authorList>
            <person name="Chantapakul B."/>
            <person name="Wang S."/>
        </authorList>
    </citation>
    <scope>NUCLEOTIDE SEQUENCE</scope>
</reference>
<name>A0AAU8HXX7_9CAUD</name>
<dbReference type="EMBL" id="PP429226">
    <property type="protein sequence ID" value="XCI77502.1"/>
    <property type="molecule type" value="Genomic_DNA"/>
</dbReference>
<gene>
    <name evidence="1" type="ORF">LDCGVIBL_CDS0144</name>
</gene>
<protein>
    <submittedName>
        <fullName evidence="1">Uncharacterized protein</fullName>
    </submittedName>
</protein>
<sequence>MTDTYHLDKQRIVTLKHRSTGERIASAEMLFLPPENSWIEFETDEGDRYEGMVSRVKTIVSKSTRPSVYGTYHNDVSYVVYIRSIIKLMRN</sequence>
<evidence type="ECO:0000313" key="1">
    <source>
        <dbReference type="EMBL" id="XCI77502.1"/>
    </source>
</evidence>
<proteinExistence type="predicted"/>
<organism evidence="1">
    <name type="scientific">Rhizobium phage LG08</name>
    <dbReference type="NCBI Taxonomy" id="3129229"/>
    <lineage>
        <taxon>Viruses</taxon>
        <taxon>Duplodnaviria</taxon>
        <taxon>Heunggongvirae</taxon>
        <taxon>Uroviricota</taxon>
        <taxon>Caudoviricetes</taxon>
    </lineage>
</organism>